<reference evidence="2" key="1">
    <citation type="submission" date="2021-06" db="EMBL/GenBank/DDBJ databases">
        <authorList>
            <person name="Kallberg Y."/>
            <person name="Tangrot J."/>
            <person name="Rosling A."/>
        </authorList>
    </citation>
    <scope>NUCLEOTIDE SEQUENCE</scope>
    <source>
        <strain evidence="2">FL966</strain>
    </source>
</reference>
<evidence type="ECO:0000313" key="3">
    <source>
        <dbReference type="Proteomes" id="UP000789759"/>
    </source>
</evidence>
<evidence type="ECO:0000256" key="1">
    <source>
        <dbReference type="SAM" id="MobiDB-lite"/>
    </source>
</evidence>
<feature type="region of interest" description="Disordered" evidence="1">
    <location>
        <begin position="75"/>
        <end position="94"/>
    </location>
</feature>
<proteinExistence type="predicted"/>
<evidence type="ECO:0000313" key="2">
    <source>
        <dbReference type="EMBL" id="CAG8655516.1"/>
    </source>
</evidence>
<organism evidence="2 3">
    <name type="scientific">Cetraspora pellucida</name>
    <dbReference type="NCBI Taxonomy" id="1433469"/>
    <lineage>
        <taxon>Eukaryota</taxon>
        <taxon>Fungi</taxon>
        <taxon>Fungi incertae sedis</taxon>
        <taxon>Mucoromycota</taxon>
        <taxon>Glomeromycotina</taxon>
        <taxon>Glomeromycetes</taxon>
        <taxon>Diversisporales</taxon>
        <taxon>Gigasporaceae</taxon>
        <taxon>Cetraspora</taxon>
    </lineage>
</organism>
<keyword evidence="3" id="KW-1185">Reference proteome</keyword>
<name>A0A9N9E1Z9_9GLOM</name>
<dbReference type="OrthoDB" id="10500818at2759"/>
<dbReference type="Proteomes" id="UP000789759">
    <property type="component" value="Unassembled WGS sequence"/>
</dbReference>
<feature type="compositionally biased region" description="Acidic residues" evidence="1">
    <location>
        <begin position="84"/>
        <end position="94"/>
    </location>
</feature>
<comment type="caution">
    <text evidence="2">The sequence shown here is derived from an EMBL/GenBank/DDBJ whole genome shotgun (WGS) entry which is preliminary data.</text>
</comment>
<feature type="non-terminal residue" evidence="2">
    <location>
        <position position="115"/>
    </location>
</feature>
<dbReference type="EMBL" id="CAJVQA010007357">
    <property type="protein sequence ID" value="CAG8655516.1"/>
    <property type="molecule type" value="Genomic_DNA"/>
</dbReference>
<accession>A0A9N9E1Z9</accession>
<protein>
    <submittedName>
        <fullName evidence="2">4536_t:CDS:1</fullName>
    </submittedName>
</protein>
<dbReference type="AlphaFoldDB" id="A0A9N9E1Z9"/>
<feature type="region of interest" description="Disordered" evidence="1">
    <location>
        <begin position="1"/>
        <end position="21"/>
    </location>
</feature>
<sequence>MFKSLGRPNAGPIGARNTRPDYKQAREWEENRFKEISISPIYLHQPTFAGISGTINGDVNNGTFNEHSERIISKRNLKEHGDEERNDECGDDECGNDECDDNEIHVSLFAFWLES</sequence>
<gene>
    <name evidence="2" type="ORF">CPELLU_LOCUS9550</name>
</gene>